<accession>A0ACC1J6G8</accession>
<organism evidence="1 2">
    <name type="scientific">Linderina macrospora</name>
    <dbReference type="NCBI Taxonomy" id="4868"/>
    <lineage>
        <taxon>Eukaryota</taxon>
        <taxon>Fungi</taxon>
        <taxon>Fungi incertae sedis</taxon>
        <taxon>Zoopagomycota</taxon>
        <taxon>Kickxellomycotina</taxon>
        <taxon>Kickxellomycetes</taxon>
        <taxon>Kickxellales</taxon>
        <taxon>Kickxellaceae</taxon>
        <taxon>Linderina</taxon>
    </lineage>
</organism>
<evidence type="ECO:0000313" key="1">
    <source>
        <dbReference type="EMBL" id="KAJ1939555.1"/>
    </source>
</evidence>
<proteinExistence type="predicted"/>
<gene>
    <name evidence="1" type="ORF">FBU59_004081</name>
</gene>
<keyword evidence="2" id="KW-1185">Reference proteome</keyword>
<evidence type="ECO:0000313" key="2">
    <source>
        <dbReference type="Proteomes" id="UP001150603"/>
    </source>
</evidence>
<feature type="non-terminal residue" evidence="1">
    <location>
        <position position="394"/>
    </location>
</feature>
<dbReference type="Proteomes" id="UP001150603">
    <property type="component" value="Unassembled WGS sequence"/>
</dbReference>
<name>A0ACC1J6G8_9FUNG</name>
<sequence length="394" mass="43703">MIADGFLQLPSSMDMDSSDSGGALPSTMDSSICSELRGTSIAFNGDVFSVLFHAAPSDLRFARREEIDRAVQQWAAKQAAAHGTELSSQFLAGLRERLAQLERQLPPIISRISCDHRDRVALHGESLCEFYRSVCEIAQVGEWLYQYQFPYLPAFFPTLVPVLQSLQELIRLAHVSSDMQALVEWTPRFNSSLKEMCSEYEELVQGKRDMFGDMLSQGGLSWKAIGLPVDNGLILHTQQWFESTTETCLSRIARIYERRANSAAAFGKDDISIDDLALCSSQLIHSVFGCSVLCGKRLTSLAPHILYIVSEYAHWVVGKSSSRTSELSTLRGKSLDSCAMRAMHQSENLVKMLSYVRATLGGDRSVFDLEAKVYESDTVVSGLESLVLSLVDLS</sequence>
<comment type="caution">
    <text evidence="1">The sequence shown here is derived from an EMBL/GenBank/DDBJ whole genome shotgun (WGS) entry which is preliminary data.</text>
</comment>
<protein>
    <submittedName>
        <fullName evidence="1">Uncharacterized protein</fullName>
    </submittedName>
</protein>
<reference evidence="1" key="1">
    <citation type="submission" date="2022-07" db="EMBL/GenBank/DDBJ databases">
        <title>Phylogenomic reconstructions and comparative analyses of Kickxellomycotina fungi.</title>
        <authorList>
            <person name="Reynolds N.K."/>
            <person name="Stajich J.E."/>
            <person name="Barry K."/>
            <person name="Grigoriev I.V."/>
            <person name="Crous P."/>
            <person name="Smith M.E."/>
        </authorList>
    </citation>
    <scope>NUCLEOTIDE SEQUENCE</scope>
    <source>
        <strain evidence="1">NRRL 5244</strain>
    </source>
</reference>
<dbReference type="EMBL" id="JANBPW010002808">
    <property type="protein sequence ID" value="KAJ1939555.1"/>
    <property type="molecule type" value="Genomic_DNA"/>
</dbReference>